<dbReference type="AlphaFoldDB" id="A0A9P6KZH1"/>
<reference evidence="1 2" key="1">
    <citation type="journal article" date="2020" name="Genome Biol. Evol.">
        <title>Comparative genomics of strictly vertically transmitted, feminizing microsporidia endosymbionts of amphipod crustaceans.</title>
        <authorList>
            <person name="Cormier A."/>
            <person name="Chebbi M.A."/>
            <person name="Giraud I."/>
            <person name="Wattier R."/>
            <person name="Teixeira M."/>
            <person name="Gilbert C."/>
            <person name="Rigaud T."/>
            <person name="Cordaux R."/>
        </authorList>
    </citation>
    <scope>NUCLEOTIDE SEQUENCE [LARGE SCALE GENOMIC DNA]</scope>
    <source>
        <strain evidence="1 2">Ou3-Ou53</strain>
    </source>
</reference>
<evidence type="ECO:0000313" key="2">
    <source>
        <dbReference type="Proteomes" id="UP000740883"/>
    </source>
</evidence>
<protein>
    <submittedName>
        <fullName evidence="1">Uncharacterized protein</fullName>
    </submittedName>
</protein>
<accession>A0A9P6KZH1</accession>
<keyword evidence="2" id="KW-1185">Reference proteome</keyword>
<gene>
    <name evidence="1" type="ORF">NGRA_0538</name>
</gene>
<proteinExistence type="predicted"/>
<sequence>MFFENENKTLTNERTEDILNDFSKDKSIDKLLKRLKSTSYELYDFVRLNTLLTNEDITSVLDDLCYIVLRGINFNLYFYIHKHSIHEKQNIRINPMNMDEDVEFPVLKEALKREIRKVNLVEDIKDIRLFVTYLILCNSELSRGSIVPPADYEYSGSLGLFYFLEYLITGNSEILTRWVLNGCVECNWCVLGLPPMDRFIMNEIRFVKDVSFVYSLILKSKSHDILSRFLVKILYRLSFSHTLHVLVVSSYNPTKTSDTVELLRRLDKEDKYKTRNILRDLIVEYKPEELRPVFLNYSESIKKYSFKNYIECLRVYLSEISNLSPQQLYEVVNSEYFYILLENKDDFYCVIRVIKDRGEKSLFGDTLVKLQKMKWEPTEDNIDKFIYLFSQFEIENDMFSDQITGLIEEIVKNSRKLKQELEKSSSFKIDNETIGSLKTVGDTKGSIKDITGNTTIGNETIGSLKTVGDTKGSIKDITGNTISPSNITTFTTLDEVKKLGKSNKKYKIKKKPKQIISEQTINKLIDLLFVLRNENLDFKKVYKLCPTGFLKRLENHQSENLDVFYIKAMNLAMAENLFVKLPFLKKNDDYWTIAVKKNLKSTKRKNSSIYNSSMYNSNMYNSSMYNSSMYNSNVCYNTALADFYLDISMINDSKIMLFDQSNQIQYNEQENKHYNEQENEQYNLLDEYTYKKIPPGLSMRNSSISISESLHSFTLCTKIYQFNTTGVQYLVEILSSKKVIRIGTMNGKLFHETTTTTTERKLLEHEVSYREYVYLEASYNGRSLRLSMESKDYSFSIGQVEGIVLGRDLKGVINKILLFESTGIKNCRISNLNGSYLYIKVLHKIERYLKYNNLKGVYMDDINPYYFNGKMALKFKNVL</sequence>
<name>A0A9P6KZH1_9MICR</name>
<dbReference type="Proteomes" id="UP000740883">
    <property type="component" value="Unassembled WGS sequence"/>
</dbReference>
<dbReference type="OrthoDB" id="2189784at2759"/>
<organism evidence="1 2">
    <name type="scientific">Nosema granulosis</name>
    <dbReference type="NCBI Taxonomy" id="83296"/>
    <lineage>
        <taxon>Eukaryota</taxon>
        <taxon>Fungi</taxon>
        <taxon>Fungi incertae sedis</taxon>
        <taxon>Microsporidia</taxon>
        <taxon>Nosematidae</taxon>
        <taxon>Nosema</taxon>
    </lineage>
</organism>
<dbReference type="EMBL" id="SBJO01000021">
    <property type="protein sequence ID" value="KAF9764471.1"/>
    <property type="molecule type" value="Genomic_DNA"/>
</dbReference>
<evidence type="ECO:0000313" key="1">
    <source>
        <dbReference type="EMBL" id="KAF9764471.1"/>
    </source>
</evidence>
<comment type="caution">
    <text evidence="1">The sequence shown here is derived from an EMBL/GenBank/DDBJ whole genome shotgun (WGS) entry which is preliminary data.</text>
</comment>